<evidence type="ECO:0000256" key="7">
    <source>
        <dbReference type="PROSITE-ProRule" id="PRU01215"/>
    </source>
</evidence>
<evidence type="ECO:0000256" key="8">
    <source>
        <dbReference type="SAM" id="MobiDB-lite"/>
    </source>
</evidence>
<dbReference type="PROSITE" id="PS50896">
    <property type="entry name" value="LISH"/>
    <property type="match status" value="1"/>
</dbReference>
<evidence type="ECO:0000256" key="4">
    <source>
        <dbReference type="ARBA" id="ARBA00022723"/>
    </source>
</evidence>
<evidence type="ECO:0000313" key="12">
    <source>
        <dbReference type="Proteomes" id="UP001498476"/>
    </source>
</evidence>
<dbReference type="SMART" id="SM00757">
    <property type="entry name" value="CRA"/>
    <property type="match status" value="1"/>
</dbReference>
<dbReference type="InterPro" id="IPR044063">
    <property type="entry name" value="ZF_RING_GID"/>
</dbReference>
<comment type="function">
    <text evidence="1">Involved in the proteasome-dependent degradation of fructose-1,6-bisphosphatase.</text>
</comment>
<dbReference type="InterPro" id="IPR037683">
    <property type="entry name" value="Rmd5_dRing"/>
</dbReference>
<feature type="domain" description="RING-Gid-type" evidence="10">
    <location>
        <begin position="385"/>
        <end position="426"/>
    </location>
</feature>
<dbReference type="Pfam" id="PF13445">
    <property type="entry name" value="zf-RING_UBOX"/>
    <property type="match status" value="1"/>
</dbReference>
<keyword evidence="6" id="KW-0862">Zinc</keyword>
<reference evidence="11 12" key="1">
    <citation type="journal article" date="2025" name="Microbiol. Resour. Announc.">
        <title>Draft genome sequences for Neonectria magnoliae and Neonectria punicea, canker pathogens of Liriodendron tulipifera and Acer saccharum in West Virginia.</title>
        <authorList>
            <person name="Petronek H.M."/>
            <person name="Kasson M.T."/>
            <person name="Metheny A.M."/>
            <person name="Stauder C.M."/>
            <person name="Lovett B."/>
            <person name="Lynch S.C."/>
            <person name="Garnas J.R."/>
            <person name="Kasson L.R."/>
            <person name="Stajich J.E."/>
        </authorList>
    </citation>
    <scope>NUCLEOTIDE SEQUENCE [LARGE SCALE GENOMIC DNA]</scope>
    <source>
        <strain evidence="11 12">NRRL 64653</strain>
    </source>
</reference>
<dbReference type="InterPro" id="IPR024964">
    <property type="entry name" value="CTLH/CRA"/>
</dbReference>
<comment type="subcellular location">
    <subcellularLocation>
        <location evidence="2">Cytoplasm</location>
    </subcellularLocation>
</comment>
<dbReference type="PROSITE" id="PS50897">
    <property type="entry name" value="CTLH"/>
    <property type="match status" value="1"/>
</dbReference>
<dbReference type="InterPro" id="IPR045098">
    <property type="entry name" value="Fyv10_fam"/>
</dbReference>
<evidence type="ECO:0000256" key="3">
    <source>
        <dbReference type="ARBA" id="ARBA00022490"/>
    </source>
</evidence>
<dbReference type="SMART" id="SM00668">
    <property type="entry name" value="CTLH"/>
    <property type="match status" value="1"/>
</dbReference>
<sequence>MAGSDDHASPFGPLMAELARMRKSNLTSAIEDVDQIIELLTAAREKVAAGQTILHFIPKPDTHRIGMAMTTLQNPVKARFEAITQDLKEVTKAQKGFGKALDKAIPHRELPMESDAMTEYPALINRAIAMHLLREGQFSVASTFLHESTRDLPSPSETHASPHTDEDGDDDMDDDEDPYTAEMQALHSADLQDKFSEMYSILSQLKDRNLVAAIEWARVNNAQLDAKGSTLEFELSKLQFVWLFKGSSINGLPDDSRNGQRGALAYARAHFARFQARHLREIQQLCAAMVYSPNLTTSPYRHIFEIDSAFEDVAMSFTREFCSLLGLSAESPLYMAVTAGSIALPRLMKYTTYMREKKTEWTTDHELAFETPLPESMIYHPIFVCPVSKEQTTQDNPAMMLSCGHVICRESLHNITKAARYKCPYCPTEGQLKDAIKIKF</sequence>
<keyword evidence="12" id="KW-1185">Reference proteome</keyword>
<keyword evidence="5 7" id="KW-0863">Zinc-finger</keyword>
<dbReference type="PANTHER" id="PTHR12170:SF3">
    <property type="entry name" value="GH10162P"/>
    <property type="match status" value="1"/>
</dbReference>
<dbReference type="InterPro" id="IPR006594">
    <property type="entry name" value="LisH"/>
</dbReference>
<keyword evidence="4" id="KW-0479">Metal-binding</keyword>
<dbReference type="InterPro" id="IPR027370">
    <property type="entry name" value="Znf-RING_euk"/>
</dbReference>
<feature type="region of interest" description="Disordered" evidence="8">
    <location>
        <begin position="147"/>
        <end position="177"/>
    </location>
</feature>
<dbReference type="InterPro" id="IPR006595">
    <property type="entry name" value="CTLH_C"/>
</dbReference>
<dbReference type="Gene3D" id="3.30.40.10">
    <property type="entry name" value="Zinc/RING finger domain, C3HC4 (zinc finger)"/>
    <property type="match status" value="1"/>
</dbReference>
<feature type="compositionally biased region" description="Acidic residues" evidence="8">
    <location>
        <begin position="166"/>
        <end position="177"/>
    </location>
</feature>
<organism evidence="11 12">
    <name type="scientific">Neonectria punicea</name>
    <dbReference type="NCBI Taxonomy" id="979145"/>
    <lineage>
        <taxon>Eukaryota</taxon>
        <taxon>Fungi</taxon>
        <taxon>Dikarya</taxon>
        <taxon>Ascomycota</taxon>
        <taxon>Pezizomycotina</taxon>
        <taxon>Sordariomycetes</taxon>
        <taxon>Hypocreomycetidae</taxon>
        <taxon>Hypocreales</taxon>
        <taxon>Nectriaceae</taxon>
        <taxon>Neonectria</taxon>
    </lineage>
</organism>
<dbReference type="EMBL" id="JAZAVJ010000281">
    <property type="protein sequence ID" value="KAK7402800.1"/>
    <property type="molecule type" value="Genomic_DNA"/>
</dbReference>
<dbReference type="CDD" id="cd16652">
    <property type="entry name" value="dRING_Rmd5p-like"/>
    <property type="match status" value="1"/>
</dbReference>
<evidence type="ECO:0000259" key="10">
    <source>
        <dbReference type="PROSITE" id="PS51867"/>
    </source>
</evidence>
<evidence type="ECO:0000256" key="1">
    <source>
        <dbReference type="ARBA" id="ARBA00002343"/>
    </source>
</evidence>
<dbReference type="Pfam" id="PF10607">
    <property type="entry name" value="CTLH"/>
    <property type="match status" value="1"/>
</dbReference>
<feature type="zinc finger region" description="RING-Gid-type" evidence="7">
    <location>
        <begin position="385"/>
        <end position="426"/>
    </location>
</feature>
<dbReference type="Proteomes" id="UP001498476">
    <property type="component" value="Unassembled WGS sequence"/>
</dbReference>
<keyword evidence="3" id="KW-0963">Cytoplasm</keyword>
<feature type="domain" description="CTLH" evidence="9">
    <location>
        <begin position="194"/>
        <end position="251"/>
    </location>
</feature>
<comment type="caution">
    <text evidence="11">The sequence shown here is derived from an EMBL/GenBank/DDBJ whole genome shotgun (WGS) entry which is preliminary data.</text>
</comment>
<gene>
    <name evidence="11" type="ORF">QQX98_011456</name>
</gene>
<evidence type="ECO:0000256" key="2">
    <source>
        <dbReference type="ARBA" id="ARBA00004496"/>
    </source>
</evidence>
<evidence type="ECO:0000313" key="11">
    <source>
        <dbReference type="EMBL" id="KAK7402800.1"/>
    </source>
</evidence>
<accession>A0ABR1GM39</accession>
<proteinExistence type="predicted"/>
<evidence type="ECO:0000256" key="5">
    <source>
        <dbReference type="ARBA" id="ARBA00022771"/>
    </source>
</evidence>
<dbReference type="PANTHER" id="PTHR12170">
    <property type="entry name" value="MACROPHAGE ERYTHROBLAST ATTACHER-RELATED"/>
    <property type="match status" value="1"/>
</dbReference>
<dbReference type="SMART" id="SM00184">
    <property type="entry name" value="RING"/>
    <property type="match status" value="1"/>
</dbReference>
<dbReference type="InterPro" id="IPR013144">
    <property type="entry name" value="CRA_dom"/>
</dbReference>
<protein>
    <recommendedName>
        <fullName evidence="13">Regulator of gluconeogenesis Rmd5</fullName>
    </recommendedName>
</protein>
<evidence type="ECO:0000256" key="6">
    <source>
        <dbReference type="ARBA" id="ARBA00022833"/>
    </source>
</evidence>
<evidence type="ECO:0000259" key="9">
    <source>
        <dbReference type="PROSITE" id="PS50897"/>
    </source>
</evidence>
<dbReference type="InterPro" id="IPR013083">
    <property type="entry name" value="Znf_RING/FYVE/PHD"/>
</dbReference>
<dbReference type="InterPro" id="IPR001841">
    <property type="entry name" value="Znf_RING"/>
</dbReference>
<name>A0ABR1GM39_9HYPO</name>
<dbReference type="SUPFAM" id="SSF57850">
    <property type="entry name" value="RING/U-box"/>
    <property type="match status" value="1"/>
</dbReference>
<evidence type="ECO:0008006" key="13">
    <source>
        <dbReference type="Google" id="ProtNLM"/>
    </source>
</evidence>
<dbReference type="PROSITE" id="PS51867">
    <property type="entry name" value="ZF_RING_GID"/>
    <property type="match status" value="1"/>
</dbReference>